<accession>A0AA95SME6</accession>
<organism evidence="3 4">
    <name type="scientific">Paucibacter sediminis</name>
    <dbReference type="NCBI Taxonomy" id="3019553"/>
    <lineage>
        <taxon>Bacteria</taxon>
        <taxon>Pseudomonadati</taxon>
        <taxon>Pseudomonadota</taxon>
        <taxon>Betaproteobacteria</taxon>
        <taxon>Burkholderiales</taxon>
        <taxon>Sphaerotilaceae</taxon>
        <taxon>Roseateles</taxon>
    </lineage>
</organism>
<reference evidence="3" key="1">
    <citation type="submission" date="2023-01" db="EMBL/GenBank/DDBJ databases">
        <title>Whole genome sequence of Paucibacter sp. S2-9 isolated from pond sediment.</title>
        <authorList>
            <person name="Jung J.Y."/>
        </authorList>
    </citation>
    <scope>NUCLEOTIDE SEQUENCE</scope>
    <source>
        <strain evidence="3">S2-9</strain>
    </source>
</reference>
<dbReference type="SUPFAM" id="SSF48452">
    <property type="entry name" value="TPR-like"/>
    <property type="match status" value="1"/>
</dbReference>
<name>A0AA95SME6_9BURK</name>
<dbReference type="RefSeq" id="WP_285232414.1">
    <property type="nucleotide sequence ID" value="NZ_CP116346.1"/>
</dbReference>
<keyword evidence="4" id="KW-1185">Reference proteome</keyword>
<feature type="compositionally biased region" description="Basic and acidic residues" evidence="1">
    <location>
        <begin position="208"/>
        <end position="217"/>
    </location>
</feature>
<dbReference type="InterPro" id="IPR011990">
    <property type="entry name" value="TPR-like_helical_dom_sf"/>
</dbReference>
<dbReference type="Gene3D" id="1.25.40.10">
    <property type="entry name" value="Tetratricopeptide repeat domain"/>
    <property type="match status" value="1"/>
</dbReference>
<evidence type="ECO:0000313" key="4">
    <source>
        <dbReference type="Proteomes" id="UP001177769"/>
    </source>
</evidence>
<dbReference type="Proteomes" id="UP001177769">
    <property type="component" value="Chromosome"/>
</dbReference>
<feature type="region of interest" description="Disordered" evidence="1">
    <location>
        <begin position="197"/>
        <end position="217"/>
    </location>
</feature>
<dbReference type="InterPro" id="IPR019734">
    <property type="entry name" value="TPR_rpt"/>
</dbReference>
<evidence type="ECO:0000313" key="3">
    <source>
        <dbReference type="EMBL" id="WIT11332.1"/>
    </source>
</evidence>
<gene>
    <name evidence="3" type="ORF">PFX98_20915</name>
</gene>
<evidence type="ECO:0000256" key="2">
    <source>
        <dbReference type="SAM" id="SignalP"/>
    </source>
</evidence>
<feature type="signal peptide" evidence="2">
    <location>
        <begin position="1"/>
        <end position="23"/>
    </location>
</feature>
<dbReference type="SMART" id="SM00028">
    <property type="entry name" value="TPR"/>
    <property type="match status" value="2"/>
</dbReference>
<dbReference type="AlphaFoldDB" id="A0AA95SME6"/>
<evidence type="ECO:0000256" key="1">
    <source>
        <dbReference type="SAM" id="MobiDB-lite"/>
    </source>
</evidence>
<sequence>MKQMSRLWAIGLSLLLAVSGARAGEPHNTTDGEIAMLPEYCADKNWSGRKESSPERRAHWAKLLGPSWEGLHHYCWGLVSAWRAKMKPSSQEKSFMLDEAVADYDYAIRNSTADFVLLPELWYRMGEAQLARGRVAAGIDALNHSIKAKNDYWPAYLLIATSYEKLRLYNDAIAALNSGLEVDAGQKDLMRELERLKSARSRAGTGAEKPDSRTPKK</sequence>
<dbReference type="KEGG" id="pais:PFX98_20915"/>
<protein>
    <recommendedName>
        <fullName evidence="5">Tetratricopeptide repeat protein</fullName>
    </recommendedName>
</protein>
<feature type="chain" id="PRO_5041658721" description="Tetratricopeptide repeat protein" evidence="2">
    <location>
        <begin position="24"/>
        <end position="217"/>
    </location>
</feature>
<dbReference type="EMBL" id="CP116346">
    <property type="protein sequence ID" value="WIT11332.1"/>
    <property type="molecule type" value="Genomic_DNA"/>
</dbReference>
<proteinExistence type="predicted"/>
<evidence type="ECO:0008006" key="5">
    <source>
        <dbReference type="Google" id="ProtNLM"/>
    </source>
</evidence>
<keyword evidence="2" id="KW-0732">Signal</keyword>